<keyword evidence="4 6" id="KW-0472">Membrane</keyword>
<keyword evidence="2 6" id="KW-0812">Transmembrane</keyword>
<feature type="transmembrane region" description="Helical" evidence="6">
    <location>
        <begin position="214"/>
        <end position="234"/>
    </location>
</feature>
<sequence>MDAASSKCQVPARDDRLRLRASSLIIFGAALAAFILRLVAKFLHLSKWGADDNFMTIAAVLIIPLIILLQLMISSGLGRDLRTLTNEELLFCFKMFFCQQVAYFVVLGFVKASVLAFYLRIFPDHKFRIVVWATQFFNLTTAALYFTLILLQYNPISLNWTGDFATYPNGEVLSDKLVYLTHGVISMTLDVWMVILPFTQLYHLGLKLRKKVGVLSMFSCGILLTGASVTRFYYLVRYQKARNTEEAVKAIMWAYIELCIGVIVGCMPSIRQLTRRARGLIVARSGTGNTDPEQPSPIFRQRSLELITHTTTSVGIEKGGSGTTSSVSK</sequence>
<organism evidence="8 9">
    <name type="scientific">Fusarium longipes</name>
    <dbReference type="NCBI Taxonomy" id="694270"/>
    <lineage>
        <taxon>Eukaryota</taxon>
        <taxon>Fungi</taxon>
        <taxon>Dikarya</taxon>
        <taxon>Ascomycota</taxon>
        <taxon>Pezizomycotina</taxon>
        <taxon>Sordariomycetes</taxon>
        <taxon>Hypocreomycetidae</taxon>
        <taxon>Hypocreales</taxon>
        <taxon>Nectriaceae</taxon>
        <taxon>Fusarium</taxon>
    </lineage>
</organism>
<dbReference type="EMBL" id="PXOG01000070">
    <property type="protein sequence ID" value="RGP78360.1"/>
    <property type="molecule type" value="Genomic_DNA"/>
</dbReference>
<dbReference type="Proteomes" id="UP000266234">
    <property type="component" value="Unassembled WGS sequence"/>
</dbReference>
<evidence type="ECO:0000256" key="4">
    <source>
        <dbReference type="ARBA" id="ARBA00023136"/>
    </source>
</evidence>
<evidence type="ECO:0000256" key="6">
    <source>
        <dbReference type="SAM" id="Phobius"/>
    </source>
</evidence>
<gene>
    <name evidence="8" type="ORF">FLONG3_3496</name>
</gene>
<feature type="transmembrane region" description="Helical" evidence="6">
    <location>
        <begin position="129"/>
        <end position="151"/>
    </location>
</feature>
<evidence type="ECO:0000259" key="7">
    <source>
        <dbReference type="Pfam" id="PF20684"/>
    </source>
</evidence>
<comment type="similarity">
    <text evidence="5">Belongs to the SAT4 family.</text>
</comment>
<dbReference type="GO" id="GO:0016020">
    <property type="term" value="C:membrane"/>
    <property type="evidence" value="ECO:0007669"/>
    <property type="project" value="UniProtKB-SubCell"/>
</dbReference>
<comment type="caution">
    <text evidence="8">The sequence shown here is derived from an EMBL/GenBank/DDBJ whole genome shotgun (WGS) entry which is preliminary data.</text>
</comment>
<feature type="domain" description="Rhodopsin" evidence="7">
    <location>
        <begin position="36"/>
        <end position="276"/>
    </location>
</feature>
<dbReference type="PANTHER" id="PTHR33048">
    <property type="entry name" value="PTH11-LIKE INTEGRAL MEMBRANE PROTEIN (AFU_ORTHOLOGUE AFUA_5G11245)"/>
    <property type="match status" value="1"/>
</dbReference>
<keyword evidence="9" id="KW-1185">Reference proteome</keyword>
<dbReference type="STRING" id="694270.A0A395T110"/>
<dbReference type="Pfam" id="PF20684">
    <property type="entry name" value="Fung_rhodopsin"/>
    <property type="match status" value="1"/>
</dbReference>
<evidence type="ECO:0000256" key="5">
    <source>
        <dbReference type="ARBA" id="ARBA00038359"/>
    </source>
</evidence>
<accession>A0A395T110</accession>
<evidence type="ECO:0000256" key="1">
    <source>
        <dbReference type="ARBA" id="ARBA00004141"/>
    </source>
</evidence>
<evidence type="ECO:0000313" key="9">
    <source>
        <dbReference type="Proteomes" id="UP000266234"/>
    </source>
</evidence>
<dbReference type="AlphaFoldDB" id="A0A395T110"/>
<protein>
    <recommendedName>
        <fullName evidence="7">Rhodopsin domain-containing protein</fullName>
    </recommendedName>
</protein>
<dbReference type="InterPro" id="IPR049326">
    <property type="entry name" value="Rhodopsin_dom_fungi"/>
</dbReference>
<feature type="transmembrane region" description="Helical" evidence="6">
    <location>
        <begin position="177"/>
        <end position="202"/>
    </location>
</feature>
<name>A0A395T110_9HYPO</name>
<keyword evidence="3 6" id="KW-1133">Transmembrane helix</keyword>
<feature type="transmembrane region" description="Helical" evidence="6">
    <location>
        <begin position="52"/>
        <end position="73"/>
    </location>
</feature>
<evidence type="ECO:0000256" key="3">
    <source>
        <dbReference type="ARBA" id="ARBA00022989"/>
    </source>
</evidence>
<reference evidence="8 9" key="1">
    <citation type="journal article" date="2018" name="PLoS Pathog.">
        <title>Evolution of structural diversity of trichothecenes, a family of toxins produced by plant pathogenic and entomopathogenic fungi.</title>
        <authorList>
            <person name="Proctor R.H."/>
            <person name="McCormick S.P."/>
            <person name="Kim H.S."/>
            <person name="Cardoza R.E."/>
            <person name="Stanley A.M."/>
            <person name="Lindo L."/>
            <person name="Kelly A."/>
            <person name="Brown D.W."/>
            <person name="Lee T."/>
            <person name="Vaughan M.M."/>
            <person name="Alexander N.J."/>
            <person name="Busman M."/>
            <person name="Gutierrez S."/>
        </authorList>
    </citation>
    <scope>NUCLEOTIDE SEQUENCE [LARGE SCALE GENOMIC DNA]</scope>
    <source>
        <strain evidence="8 9">NRRL 20695</strain>
    </source>
</reference>
<feature type="transmembrane region" description="Helical" evidence="6">
    <location>
        <begin position="250"/>
        <end position="270"/>
    </location>
</feature>
<dbReference type="PANTHER" id="PTHR33048:SF143">
    <property type="entry name" value="EXTRACELLULAR MEMBRANE PROTEIN CFEM DOMAIN-CONTAINING PROTEIN-RELATED"/>
    <property type="match status" value="1"/>
</dbReference>
<dbReference type="InterPro" id="IPR052337">
    <property type="entry name" value="SAT4-like"/>
</dbReference>
<proteinExistence type="inferred from homology"/>
<feature type="transmembrane region" description="Helical" evidence="6">
    <location>
        <begin position="93"/>
        <end position="117"/>
    </location>
</feature>
<dbReference type="OrthoDB" id="2496787at2759"/>
<evidence type="ECO:0000256" key="2">
    <source>
        <dbReference type="ARBA" id="ARBA00022692"/>
    </source>
</evidence>
<feature type="transmembrane region" description="Helical" evidence="6">
    <location>
        <begin position="21"/>
        <end position="40"/>
    </location>
</feature>
<comment type="subcellular location">
    <subcellularLocation>
        <location evidence="1">Membrane</location>
        <topology evidence="1">Multi-pass membrane protein</topology>
    </subcellularLocation>
</comment>
<evidence type="ECO:0000313" key="8">
    <source>
        <dbReference type="EMBL" id="RGP78360.1"/>
    </source>
</evidence>